<dbReference type="Proteomes" id="UP000247476">
    <property type="component" value="Unassembled WGS sequence"/>
</dbReference>
<evidence type="ECO:0000256" key="1">
    <source>
        <dbReference type="ARBA" id="ARBA00004168"/>
    </source>
</evidence>
<evidence type="ECO:0000256" key="6">
    <source>
        <dbReference type="SAM" id="MobiDB-lite"/>
    </source>
</evidence>
<keyword evidence="7" id="KW-1133">Transmembrane helix</keyword>
<dbReference type="OrthoDB" id="283370at2"/>
<sequence length="1126" mass="116661">MFLMRSTFEIQDQLFSVHGAAEVPVGKSFIRLTPAATEQSGAVFNNSAICPKNNYSFSTAFSFKMSNSSAAGPSDGLTFTIQSSTASLNAVGGGLGYYGIKPSLAVKYDTFLNTVYNDPTSNYIGLAANGTVLNQTGWYTDLNQYNTANGTNFVLSNGSQYYTWIDYDGISRNVQVRLGTSPDRASAKQVLNVNNIDLGTIFNGTPFFAGFTASTGYPNYENHNIYSWYFVNDYKPIDTLDPQNDYRQLPSNAKLMTEPTDEPEVYRVTVTLLDPLGNPVSGAPLDTFTSTVGELTGPNGEPVTSLISGTDGKIHAVLKNADHSKDITLSAIIGCANDSVTIPAHNQLPSASDDSKTTKINTPVSGQVNGTDPDGDGLTYQAGNPPGNGTVTVNPDGTWTYTPNAGYVGDDTFTVIVDDGYGGKTESTITVRVELNSPSLESNKMAIIQQKAIGNTDAGHPEVGDTLLYTIKTRNTVEGSLVKNLVISDTLPGGLIYVTGSLKVDGVSATDAEGDDKGYFSAGQVVGQIGDITDTIWHTVQFLATIDAGQAGNDIRNVATVNGGNIVTPDKPEEVVKVYPTNQTPIAPDFEESTWKNTAVTGSVYGVDSDGDQLTFSKGSDPQYGTVTVNSDGTWTYVPNPDYTGPDSFMITVSDGKGGTTTSTVTVNVTEPPNQPPTVPNYNVTTQRDTSVTGSVYGTDPDGNPLTYAIESNPQNGIVVLNPDGSWTYVPNPGYVGPDIFTVTVNDEKGGIATSAVTVHMTDKPNESPTVPNYNVTTPNDIPVSGSVLGADPDGDTLTYVKGSDPQHGTVTVYPDGTWTYAPNSGYVGPDSFTVTVSDGRGGTVTSTVTVNVTEKPNKPPTARDENITTPKDTSVTGSVYGTDPDGDPLTYTKGSNPQHGTVTVSPDGTWTYVPNSGYVGPDSFTVTVSDGKGGTITTKVTINVTDPGTDSGTDPGNDPDPGTNPDPVTPNQPSTGGGTGTPSTGGGTGTPSTGGGTGTPSTGGGTGTPSTGGGTGTPSTGGGTGTPSTGGGTGAPSAGGGTGAPSTGVEDGTPSTDVGSGTTRTNTETDTPSAWRGVETSTKTPDQEKPLNRLPNTASNVYNLGIAGLTALFTGLVLLRRNRKA</sequence>
<keyword evidence="5" id="KW-0572">Peptidoglycan-anchor</keyword>
<dbReference type="AlphaFoldDB" id="A0A2V5JUM7"/>
<dbReference type="NCBIfam" id="TIGR01451">
    <property type="entry name" value="B_ant_repeat"/>
    <property type="match status" value="1"/>
</dbReference>
<dbReference type="Pfam" id="PF00139">
    <property type="entry name" value="Lectin_legB"/>
    <property type="match status" value="1"/>
</dbReference>
<feature type="compositionally biased region" description="Gly residues" evidence="6">
    <location>
        <begin position="976"/>
        <end position="1044"/>
    </location>
</feature>
<dbReference type="InterPro" id="IPR013783">
    <property type="entry name" value="Ig-like_fold"/>
</dbReference>
<dbReference type="InterPro" id="IPR047589">
    <property type="entry name" value="DUF11_rpt"/>
</dbReference>
<evidence type="ECO:0000256" key="5">
    <source>
        <dbReference type="ARBA" id="ARBA00023088"/>
    </source>
</evidence>
<name>A0A2V5JUM7_9BACL</name>
<feature type="transmembrane region" description="Helical" evidence="7">
    <location>
        <begin position="1102"/>
        <end position="1120"/>
    </location>
</feature>
<feature type="domain" description="Legume lectin" evidence="8">
    <location>
        <begin position="11"/>
        <end position="239"/>
    </location>
</feature>
<dbReference type="SUPFAM" id="SSF49401">
    <property type="entry name" value="Bacterial adhesins"/>
    <property type="match status" value="1"/>
</dbReference>
<dbReference type="Pfam" id="PF17963">
    <property type="entry name" value="Big_9"/>
    <property type="match status" value="5"/>
</dbReference>
<evidence type="ECO:0000256" key="2">
    <source>
        <dbReference type="ARBA" id="ARBA00022512"/>
    </source>
</evidence>
<feature type="compositionally biased region" description="Basic and acidic residues" evidence="6">
    <location>
        <begin position="856"/>
        <end position="867"/>
    </location>
</feature>
<dbReference type="Gene3D" id="2.60.40.10">
    <property type="entry name" value="Immunoglobulins"/>
    <property type="match status" value="2"/>
</dbReference>
<keyword evidence="7" id="KW-0472">Membrane</keyword>
<keyword evidence="4" id="KW-0732">Signal</keyword>
<dbReference type="GO" id="GO:0030246">
    <property type="term" value="F:carbohydrate binding"/>
    <property type="evidence" value="ECO:0007669"/>
    <property type="project" value="InterPro"/>
</dbReference>
<accession>A0A2V5JUM7</accession>
<evidence type="ECO:0008006" key="12">
    <source>
        <dbReference type="Google" id="ProtNLM"/>
    </source>
</evidence>
<evidence type="ECO:0000256" key="7">
    <source>
        <dbReference type="SAM" id="Phobius"/>
    </source>
</evidence>
<dbReference type="CDD" id="cd01951">
    <property type="entry name" value="lectin_L-type"/>
    <property type="match status" value="1"/>
</dbReference>
<feature type="compositionally biased region" description="Polar residues" evidence="6">
    <location>
        <begin position="868"/>
        <end position="880"/>
    </location>
</feature>
<dbReference type="RefSeq" id="WP_110844032.1">
    <property type="nucleotide sequence ID" value="NZ_QJVJ01000023.1"/>
</dbReference>
<dbReference type="InterPro" id="IPR008966">
    <property type="entry name" value="Adhesion_dom_sf"/>
</dbReference>
<dbReference type="NCBIfam" id="NF012211">
    <property type="entry name" value="tand_rpt_95"/>
    <property type="match status" value="5"/>
</dbReference>
<evidence type="ECO:0000259" key="9">
    <source>
        <dbReference type="Pfam" id="PF00746"/>
    </source>
</evidence>
<feature type="compositionally biased region" description="Polar residues" evidence="6">
    <location>
        <begin position="348"/>
        <end position="370"/>
    </location>
</feature>
<reference evidence="10 11" key="1">
    <citation type="submission" date="2018-05" db="EMBL/GenBank/DDBJ databases">
        <title>Paenibacillus flagellatus sp. nov., isolated from selenium mineral soil.</title>
        <authorList>
            <person name="Dai X."/>
        </authorList>
    </citation>
    <scope>NUCLEOTIDE SEQUENCE [LARGE SCALE GENOMIC DNA]</scope>
    <source>
        <strain evidence="10 11">DXL2</strain>
    </source>
</reference>
<evidence type="ECO:0000256" key="3">
    <source>
        <dbReference type="ARBA" id="ARBA00022525"/>
    </source>
</evidence>
<dbReference type="Gene3D" id="2.60.40.740">
    <property type="match status" value="1"/>
</dbReference>
<evidence type="ECO:0000259" key="8">
    <source>
        <dbReference type="Pfam" id="PF00139"/>
    </source>
</evidence>
<proteinExistence type="predicted"/>
<feature type="compositionally biased region" description="Polar residues" evidence="6">
    <location>
        <begin position="893"/>
        <end position="908"/>
    </location>
</feature>
<protein>
    <recommendedName>
        <fullName evidence="12">Gram-positive cocci surface proteins LPxTG domain-containing protein</fullName>
    </recommendedName>
</protein>
<dbReference type="SUPFAM" id="SSF49899">
    <property type="entry name" value="Concanavalin A-like lectins/glucanases"/>
    <property type="match status" value="1"/>
</dbReference>
<dbReference type="PANTHER" id="PTHR32401">
    <property type="entry name" value="CONCANAVALIN A-LIKE LECTIN FAMILY PROTEIN"/>
    <property type="match status" value="1"/>
</dbReference>
<keyword evidence="2" id="KW-0134">Cell wall</keyword>
<comment type="caution">
    <text evidence="10">The sequence shown here is derived from an EMBL/GenBank/DDBJ whole genome shotgun (WGS) entry which is preliminary data.</text>
</comment>
<dbReference type="PANTHER" id="PTHR32401:SF48">
    <property type="entry name" value="LEGUME LECTIN DOMAIN-CONTAINING PROTEIN"/>
    <property type="match status" value="1"/>
</dbReference>
<feature type="region of interest" description="Disordered" evidence="6">
    <location>
        <begin position="854"/>
        <end position="908"/>
    </location>
</feature>
<feature type="domain" description="Gram-positive cocci surface proteins LPxTG" evidence="9">
    <location>
        <begin position="1089"/>
        <end position="1125"/>
    </location>
</feature>
<dbReference type="InterPro" id="IPR013320">
    <property type="entry name" value="ConA-like_dom_sf"/>
</dbReference>
<dbReference type="InterPro" id="IPR001220">
    <property type="entry name" value="Legume_lectin_dom"/>
</dbReference>
<keyword evidence="7" id="KW-0812">Transmembrane</keyword>
<dbReference type="Gene3D" id="2.60.120.200">
    <property type="match status" value="1"/>
</dbReference>
<evidence type="ECO:0000256" key="4">
    <source>
        <dbReference type="ARBA" id="ARBA00022729"/>
    </source>
</evidence>
<dbReference type="InterPro" id="IPR019931">
    <property type="entry name" value="LPXTG_anchor"/>
</dbReference>
<dbReference type="NCBIfam" id="TIGR01167">
    <property type="entry name" value="LPXTG_anchor"/>
    <property type="match status" value="1"/>
</dbReference>
<keyword evidence="3" id="KW-0964">Secreted</keyword>
<evidence type="ECO:0000313" key="11">
    <source>
        <dbReference type="Proteomes" id="UP000247476"/>
    </source>
</evidence>
<organism evidence="10 11">
    <name type="scientific">Paenibacillus flagellatus</name>
    <dbReference type="NCBI Taxonomy" id="2211139"/>
    <lineage>
        <taxon>Bacteria</taxon>
        <taxon>Bacillati</taxon>
        <taxon>Bacillota</taxon>
        <taxon>Bacilli</taxon>
        <taxon>Bacillales</taxon>
        <taxon>Paenibacillaceae</taxon>
        <taxon>Paenibacillus</taxon>
    </lineage>
</organism>
<keyword evidence="11" id="KW-1185">Reference proteome</keyword>
<dbReference type="Gene3D" id="2.60.40.3440">
    <property type="match status" value="3"/>
</dbReference>
<gene>
    <name evidence="10" type="ORF">DLM86_31030</name>
</gene>
<evidence type="ECO:0000313" key="10">
    <source>
        <dbReference type="EMBL" id="PYI50081.1"/>
    </source>
</evidence>
<feature type="region of interest" description="Disordered" evidence="6">
    <location>
        <begin position="348"/>
        <end position="373"/>
    </location>
</feature>
<dbReference type="EMBL" id="QJVJ01000023">
    <property type="protein sequence ID" value="PYI50081.1"/>
    <property type="molecule type" value="Genomic_DNA"/>
</dbReference>
<feature type="compositionally biased region" description="Low complexity" evidence="6">
    <location>
        <begin position="936"/>
        <end position="962"/>
    </location>
</feature>
<dbReference type="InterPro" id="IPR056573">
    <property type="entry name" value="Lectin_L-type_dom"/>
</dbReference>
<feature type="region of interest" description="Disordered" evidence="6">
    <location>
        <begin position="931"/>
        <end position="1095"/>
    </location>
</feature>
<comment type="subcellular location">
    <subcellularLocation>
        <location evidence="1">Secreted</location>
        <location evidence="1">Cell wall</location>
        <topology evidence="1">Peptidoglycan-anchor</topology>
    </subcellularLocation>
</comment>
<dbReference type="Pfam" id="PF00746">
    <property type="entry name" value="Gram_pos_anchor"/>
    <property type="match status" value="1"/>
</dbReference>
<feature type="compositionally biased region" description="Polar residues" evidence="6">
    <location>
        <begin position="1054"/>
        <end position="1073"/>
    </location>
</feature>
<dbReference type="InterPro" id="IPR050258">
    <property type="entry name" value="Leguminous_Lectin"/>
</dbReference>